<evidence type="ECO:0000313" key="6">
    <source>
        <dbReference type="EMBL" id="SFL05994.1"/>
    </source>
</evidence>
<dbReference type="STRING" id="504800.SAMN04488085_10664"/>
<protein>
    <recommendedName>
        <fullName evidence="3 4">Formyltetrahydrofolate deformylase</fullName>
        <ecNumber evidence="3 4">3.5.1.10</ecNumber>
    </recommendedName>
    <alternativeName>
        <fullName evidence="3">Formyl-FH(4) hydrolase</fullName>
    </alternativeName>
</protein>
<organism evidence="6 7">
    <name type="scientific">Geodermatophilus ruber</name>
    <dbReference type="NCBI Taxonomy" id="504800"/>
    <lineage>
        <taxon>Bacteria</taxon>
        <taxon>Bacillati</taxon>
        <taxon>Actinomycetota</taxon>
        <taxon>Actinomycetes</taxon>
        <taxon>Geodermatophilales</taxon>
        <taxon>Geodermatophilaceae</taxon>
        <taxon>Geodermatophilus</taxon>
    </lineage>
</organism>
<dbReference type="GO" id="GO:0006189">
    <property type="term" value="P:'de novo' IMP biosynthetic process"/>
    <property type="evidence" value="ECO:0007669"/>
    <property type="project" value="UniProtKB-UniRule"/>
</dbReference>
<comment type="function">
    <text evidence="3">Catalyzes the hydrolysis of 10-formyltetrahydrofolate (formyl-FH4) to formate and tetrahydrofolate (FH4).</text>
</comment>
<keyword evidence="7" id="KW-1185">Reference proteome</keyword>
<dbReference type="InterPro" id="IPR036477">
    <property type="entry name" value="Formyl_transf_N_sf"/>
</dbReference>
<dbReference type="InParanoid" id="A0A1I4EJU1"/>
<dbReference type="Proteomes" id="UP000199152">
    <property type="component" value="Unassembled WGS sequence"/>
</dbReference>
<evidence type="ECO:0000256" key="3">
    <source>
        <dbReference type="HAMAP-Rule" id="MF_01927"/>
    </source>
</evidence>
<feature type="domain" description="ACT" evidence="5">
    <location>
        <begin position="21"/>
        <end position="105"/>
    </location>
</feature>
<reference evidence="7" key="1">
    <citation type="submission" date="2016-10" db="EMBL/GenBank/DDBJ databases">
        <authorList>
            <person name="Varghese N."/>
            <person name="Submissions S."/>
        </authorList>
    </citation>
    <scope>NUCLEOTIDE SEQUENCE [LARGE SCALE GENOMIC DNA]</scope>
    <source>
        <strain evidence="7">DSM 45317</strain>
    </source>
</reference>
<dbReference type="InterPro" id="IPR004810">
    <property type="entry name" value="PurU"/>
</dbReference>
<dbReference type="UniPathway" id="UPA00074">
    <property type="reaction ID" value="UER00170"/>
</dbReference>
<dbReference type="Gene3D" id="3.30.70.260">
    <property type="match status" value="1"/>
</dbReference>
<dbReference type="CDD" id="cd04875">
    <property type="entry name" value="ACT_F4HF-DF"/>
    <property type="match status" value="1"/>
</dbReference>
<dbReference type="GO" id="GO:0006730">
    <property type="term" value="P:one-carbon metabolic process"/>
    <property type="evidence" value="ECO:0007669"/>
    <property type="project" value="UniProtKB-KW"/>
</dbReference>
<dbReference type="Gene3D" id="3.40.50.170">
    <property type="entry name" value="Formyl transferase, N-terminal domain"/>
    <property type="match status" value="1"/>
</dbReference>
<dbReference type="SUPFAM" id="SSF55021">
    <property type="entry name" value="ACT-like"/>
    <property type="match status" value="1"/>
</dbReference>
<dbReference type="InterPro" id="IPR045865">
    <property type="entry name" value="ACT-like_dom_sf"/>
</dbReference>
<proteinExistence type="inferred from homology"/>
<evidence type="ECO:0000259" key="5">
    <source>
        <dbReference type="PROSITE" id="PS51671"/>
    </source>
</evidence>
<dbReference type="PANTHER" id="PTHR42706:SF1">
    <property type="entry name" value="FORMYLTETRAHYDROFOLATE DEFORMYLASE 2, MITOCHONDRIAL"/>
    <property type="match status" value="1"/>
</dbReference>
<dbReference type="EC" id="3.5.1.10" evidence="3 4"/>
<dbReference type="RefSeq" id="WP_218146211.1">
    <property type="nucleotide sequence ID" value="NZ_FOSW01000006.1"/>
</dbReference>
<dbReference type="CDD" id="cd08648">
    <property type="entry name" value="FMT_core_Formyl-FH4-Hydrolase_C"/>
    <property type="match status" value="1"/>
</dbReference>
<dbReference type="InterPro" id="IPR044074">
    <property type="entry name" value="PurU_ACT"/>
</dbReference>
<name>A0A1I4EJU1_9ACTN</name>
<dbReference type="PRINTS" id="PR01575">
    <property type="entry name" value="FFH4HYDRLASE"/>
</dbReference>
<comment type="catalytic activity">
    <reaction evidence="3">
        <text>(6R)-10-formyltetrahydrofolate + H2O = (6S)-5,6,7,8-tetrahydrofolate + formate + H(+)</text>
        <dbReference type="Rhea" id="RHEA:19833"/>
        <dbReference type="ChEBI" id="CHEBI:15377"/>
        <dbReference type="ChEBI" id="CHEBI:15378"/>
        <dbReference type="ChEBI" id="CHEBI:15740"/>
        <dbReference type="ChEBI" id="CHEBI:57453"/>
        <dbReference type="ChEBI" id="CHEBI:195366"/>
        <dbReference type="EC" id="3.5.1.10"/>
    </reaction>
</comment>
<comment type="pathway">
    <text evidence="3">Purine metabolism; IMP biosynthesis via de novo pathway; formate from 10-formyl-5,6,7,8-tetrahydrofolate: step 1/1.</text>
</comment>
<dbReference type="NCBIfam" id="NF004684">
    <property type="entry name" value="PRK06027.1"/>
    <property type="match status" value="1"/>
</dbReference>
<sequence length="298" mass="32527">MSVAELPTIGPRDDRLADVGRLVVRCPDRPGIVAAVSGLMAAVGANITDSQQHSSDPSGGTFFLRLEFFLADLAGRWAELEQRLAALAGEFGMTWRLTEAAHRPRLAVFVSRTDHVLQELIYRVRSGDLRAELAAVVSNHPDLEPVARAAGIPFHHVAVTADTKAEAEAAALALIGDVDLVVLARYMQIVSADFCARFPERLINIHHSFLPAFVGANPYQAAHDRGVKLIGATAHYVTPELDAGPIIEQEVARIDHRATVEDMRRIGRYVERQVLAQAVTWHVEDRVIVDGAKTIVFA</sequence>
<evidence type="ECO:0000313" key="7">
    <source>
        <dbReference type="Proteomes" id="UP000199152"/>
    </source>
</evidence>
<dbReference type="FunCoup" id="A0A1I4EJU1">
    <property type="interactions" value="66"/>
</dbReference>
<dbReference type="NCBIfam" id="TIGR00655">
    <property type="entry name" value="PurU"/>
    <property type="match status" value="1"/>
</dbReference>
<gene>
    <name evidence="3" type="primary">purU</name>
    <name evidence="6" type="ORF">SAMN04488085_10664</name>
</gene>
<dbReference type="Pfam" id="PF00551">
    <property type="entry name" value="Formyl_trans_N"/>
    <property type="match status" value="1"/>
</dbReference>
<evidence type="ECO:0000256" key="2">
    <source>
        <dbReference type="ARBA" id="ARBA00022801"/>
    </source>
</evidence>
<comment type="similarity">
    <text evidence="3">Belongs to the PurU family.</text>
</comment>
<evidence type="ECO:0000256" key="4">
    <source>
        <dbReference type="NCBIfam" id="TIGR00655"/>
    </source>
</evidence>
<dbReference type="InterPro" id="IPR002912">
    <property type="entry name" value="ACT_dom"/>
</dbReference>
<dbReference type="Pfam" id="PF01842">
    <property type="entry name" value="ACT"/>
    <property type="match status" value="1"/>
</dbReference>
<keyword evidence="3" id="KW-0658">Purine biosynthesis</keyword>
<accession>A0A1I4EJU1</accession>
<dbReference type="GO" id="GO:0008864">
    <property type="term" value="F:formyltetrahydrofolate deformylase activity"/>
    <property type="evidence" value="ECO:0007669"/>
    <property type="project" value="UniProtKB-UniRule"/>
</dbReference>
<keyword evidence="1 3" id="KW-0554">One-carbon metabolism</keyword>
<dbReference type="HAMAP" id="MF_01927">
    <property type="entry name" value="PurU"/>
    <property type="match status" value="1"/>
</dbReference>
<dbReference type="EMBL" id="FOSW01000006">
    <property type="protein sequence ID" value="SFL05994.1"/>
    <property type="molecule type" value="Genomic_DNA"/>
</dbReference>
<feature type="active site" evidence="3">
    <location>
        <position position="242"/>
    </location>
</feature>
<dbReference type="AlphaFoldDB" id="A0A1I4EJU1"/>
<dbReference type="PANTHER" id="PTHR42706">
    <property type="entry name" value="FORMYLTETRAHYDROFOLATE DEFORMYLASE"/>
    <property type="match status" value="1"/>
</dbReference>
<dbReference type="PROSITE" id="PS51671">
    <property type="entry name" value="ACT"/>
    <property type="match status" value="1"/>
</dbReference>
<evidence type="ECO:0000256" key="1">
    <source>
        <dbReference type="ARBA" id="ARBA00022563"/>
    </source>
</evidence>
<keyword evidence="2 3" id="KW-0378">Hydrolase</keyword>
<dbReference type="SUPFAM" id="SSF53328">
    <property type="entry name" value="Formyltransferase"/>
    <property type="match status" value="1"/>
</dbReference>
<dbReference type="InterPro" id="IPR041729">
    <property type="entry name" value="Formyl-FH4-Hydrolase_C"/>
</dbReference>
<dbReference type="InterPro" id="IPR002376">
    <property type="entry name" value="Formyl_transf_N"/>
</dbReference>
<dbReference type="PIRSF" id="PIRSF036480">
    <property type="entry name" value="FormyFH4_hydr"/>
    <property type="match status" value="1"/>
</dbReference>